<dbReference type="Proteomes" id="UP000037035">
    <property type="component" value="Unassembled WGS sequence"/>
</dbReference>
<gene>
    <name evidence="2" type="ORF">VP01_4410g2</name>
</gene>
<name>A0A0L6URK4_9BASI</name>
<protein>
    <recommendedName>
        <fullName evidence="1">Reverse transcriptase Ty1/copia-type domain-containing protein</fullName>
    </recommendedName>
</protein>
<dbReference type="CDD" id="cd09272">
    <property type="entry name" value="RNase_HI_RT_Ty1"/>
    <property type="match status" value="1"/>
</dbReference>
<evidence type="ECO:0000259" key="1">
    <source>
        <dbReference type="Pfam" id="PF07727"/>
    </source>
</evidence>
<dbReference type="EMBL" id="LAVV01009514">
    <property type="protein sequence ID" value="KNZ50465.1"/>
    <property type="molecule type" value="Genomic_DNA"/>
</dbReference>
<reference evidence="2 3" key="1">
    <citation type="submission" date="2015-08" db="EMBL/GenBank/DDBJ databases">
        <title>Next Generation Sequencing and Analysis of the Genome of Puccinia sorghi L Schw, the Causal Agent of Maize Common Rust.</title>
        <authorList>
            <person name="Rochi L."/>
            <person name="Burguener G."/>
            <person name="Darino M."/>
            <person name="Turjanski A."/>
            <person name="Kreff E."/>
            <person name="Dieguez M.J."/>
            <person name="Sacco F."/>
        </authorList>
    </citation>
    <scope>NUCLEOTIDE SEQUENCE [LARGE SCALE GENOMIC DNA]</scope>
    <source>
        <strain evidence="2 3">RO10H11247</strain>
    </source>
</reference>
<comment type="caution">
    <text evidence="2">The sequence shown here is derived from an EMBL/GenBank/DDBJ whole genome shotgun (WGS) entry which is preliminary data.</text>
</comment>
<keyword evidence="3" id="KW-1185">Reference proteome</keyword>
<dbReference type="VEuPathDB" id="FungiDB:VP01_4410g2"/>
<dbReference type="AlphaFoldDB" id="A0A0L6URK4"/>
<dbReference type="OrthoDB" id="8030761at2759"/>
<organism evidence="2 3">
    <name type="scientific">Puccinia sorghi</name>
    <dbReference type="NCBI Taxonomy" id="27349"/>
    <lineage>
        <taxon>Eukaryota</taxon>
        <taxon>Fungi</taxon>
        <taxon>Dikarya</taxon>
        <taxon>Basidiomycota</taxon>
        <taxon>Pucciniomycotina</taxon>
        <taxon>Pucciniomycetes</taxon>
        <taxon>Pucciniales</taxon>
        <taxon>Pucciniaceae</taxon>
        <taxon>Puccinia</taxon>
    </lineage>
</organism>
<feature type="domain" description="Reverse transcriptase Ty1/copia-type" evidence="1">
    <location>
        <begin position="2"/>
        <end position="123"/>
    </location>
</feature>
<proteinExistence type="predicted"/>
<accession>A0A0L6URK4</accession>
<dbReference type="Pfam" id="PF07727">
    <property type="entry name" value="RVT_2"/>
    <property type="match status" value="1"/>
</dbReference>
<evidence type="ECO:0000313" key="3">
    <source>
        <dbReference type="Proteomes" id="UP000037035"/>
    </source>
</evidence>
<dbReference type="PANTHER" id="PTHR11439:SF483">
    <property type="entry name" value="PEPTIDE SYNTHASE GLIP-LIKE, PUTATIVE (AFU_ORTHOLOGUE AFUA_3G12920)-RELATED"/>
    <property type="match status" value="1"/>
</dbReference>
<dbReference type="PANTHER" id="PTHR11439">
    <property type="entry name" value="GAG-POL-RELATED RETROTRANSPOSON"/>
    <property type="match status" value="1"/>
</dbReference>
<sequence>MKLKKFLYGLKQVPANWFKTLNSWLKDINVVQSASNPCLFLHADGHSFVFFHVDGLIVAGKVDVFEALFLLRFPNSSAHDPDTLLGMDLEQTADSIYLSQPKIIKKGLELLNMEDCKPVKTPLSPGISLTAATKEDEEAFKRLNINYRSHTGFLNFLACRTRPDLAPAVCIISSFNSDMGIKQWSQILHCWKYLKATINLKLTLKPDKVDSVNVVKYYTDSMWADDLESRLSRSGSICFWKACPVSWNRKKQKNIALSSTEAELNALSDSVQESQWITYLIEELWKEKLDPSEFNVNNPGLIKKIKNFGSNSKTKHLDIKMKWLCKLKNSNQINVTLIPSEEMVADALTKPSSAESLQSLQARCFLVLFSPN</sequence>
<dbReference type="InterPro" id="IPR013103">
    <property type="entry name" value="RVT_2"/>
</dbReference>
<evidence type="ECO:0000313" key="2">
    <source>
        <dbReference type="EMBL" id="KNZ50465.1"/>
    </source>
</evidence>